<protein>
    <recommendedName>
        <fullName evidence="1">non-specific serine/threonine protein kinase</fullName>
        <ecNumber evidence="1">2.7.11.1</ecNumber>
    </recommendedName>
</protein>
<evidence type="ECO:0000259" key="10">
    <source>
        <dbReference type="PROSITE" id="PS51285"/>
    </source>
</evidence>
<proteinExistence type="predicted"/>
<dbReference type="Gene3D" id="1.10.510.10">
    <property type="entry name" value="Transferase(Phosphotransferase) domain 1"/>
    <property type="match status" value="1"/>
</dbReference>
<evidence type="ECO:0000256" key="8">
    <source>
        <dbReference type="ARBA" id="ARBA00048679"/>
    </source>
</evidence>
<name>A0ABS8TCL6_DATST</name>
<dbReference type="SUPFAM" id="SSF56112">
    <property type="entry name" value="Protein kinase-like (PK-like)"/>
    <property type="match status" value="1"/>
</dbReference>
<sequence>LTDFGLSKIGLMNSTDDLSGPDTKDAVLPDVGSQQDHLSDKSRRSAVGTPDYLAPEILLGTEHGSAADWWSVGIILFELITGIPPFNAEHPEVIFDNILNKQIPWPSVPEEISFEAQDLIDRLLVHDPNQRLGAKGASEVKAHQFFRGVDWDNLALQKAAFVPQTDGVDDTSYFVSRYGLSGVQDDEDCNDSASDTSEFSSNFGLENMDECGDLAQFDPSPLDLSLMNFSFKNLSQLASINHDMLLQSGIDLSRCSSPCKGPSE</sequence>
<keyword evidence="4" id="KW-0547">Nucleotide-binding</keyword>
<comment type="catalytic activity">
    <reaction evidence="8">
        <text>L-seryl-[protein] + ATP = O-phospho-L-seryl-[protein] + ADP + H(+)</text>
        <dbReference type="Rhea" id="RHEA:17989"/>
        <dbReference type="Rhea" id="RHEA-COMP:9863"/>
        <dbReference type="Rhea" id="RHEA-COMP:11604"/>
        <dbReference type="ChEBI" id="CHEBI:15378"/>
        <dbReference type="ChEBI" id="CHEBI:29999"/>
        <dbReference type="ChEBI" id="CHEBI:30616"/>
        <dbReference type="ChEBI" id="CHEBI:83421"/>
        <dbReference type="ChEBI" id="CHEBI:456216"/>
        <dbReference type="EC" id="2.7.11.1"/>
    </reaction>
</comment>
<feature type="non-terminal residue" evidence="11">
    <location>
        <position position="1"/>
    </location>
</feature>
<evidence type="ECO:0000313" key="11">
    <source>
        <dbReference type="EMBL" id="MCD7469137.1"/>
    </source>
</evidence>
<dbReference type="InterPro" id="IPR000961">
    <property type="entry name" value="AGC-kinase_C"/>
</dbReference>
<dbReference type="InterPro" id="IPR050236">
    <property type="entry name" value="Ser_Thr_kinase_AGC"/>
</dbReference>
<evidence type="ECO:0000256" key="1">
    <source>
        <dbReference type="ARBA" id="ARBA00012513"/>
    </source>
</evidence>
<dbReference type="SMART" id="SM00220">
    <property type="entry name" value="S_TKc"/>
    <property type="match status" value="1"/>
</dbReference>
<dbReference type="PANTHER" id="PTHR24356">
    <property type="entry name" value="SERINE/THREONINE-PROTEIN KINASE"/>
    <property type="match status" value="1"/>
</dbReference>
<dbReference type="PROSITE" id="PS51285">
    <property type="entry name" value="AGC_KINASE_CTER"/>
    <property type="match status" value="1"/>
</dbReference>
<evidence type="ECO:0000256" key="4">
    <source>
        <dbReference type="ARBA" id="ARBA00022741"/>
    </source>
</evidence>
<keyword evidence="3" id="KW-0808">Transferase</keyword>
<feature type="domain" description="AGC-kinase C-terminal" evidence="10">
    <location>
        <begin position="147"/>
        <end position="241"/>
    </location>
</feature>
<accession>A0ABS8TCL6</accession>
<dbReference type="PANTHER" id="PTHR24356:SF354">
    <property type="entry name" value="SERINE_THREONINE PROTEIN KINASE IRE4-RELATED"/>
    <property type="match status" value="1"/>
</dbReference>
<keyword evidence="12" id="KW-1185">Reference proteome</keyword>
<reference evidence="11 12" key="1">
    <citation type="journal article" date="2021" name="BMC Genomics">
        <title>Datura genome reveals duplications of psychoactive alkaloid biosynthetic genes and high mutation rate following tissue culture.</title>
        <authorList>
            <person name="Rajewski A."/>
            <person name="Carter-House D."/>
            <person name="Stajich J."/>
            <person name="Litt A."/>
        </authorList>
    </citation>
    <scope>NUCLEOTIDE SEQUENCE [LARGE SCALE GENOMIC DNA]</scope>
    <source>
        <strain evidence="11">AR-01</strain>
    </source>
</reference>
<keyword evidence="2" id="KW-0723">Serine/threonine-protein kinase</keyword>
<evidence type="ECO:0000259" key="9">
    <source>
        <dbReference type="PROSITE" id="PS50011"/>
    </source>
</evidence>
<comment type="catalytic activity">
    <reaction evidence="7">
        <text>L-threonyl-[protein] + ATP = O-phospho-L-threonyl-[protein] + ADP + H(+)</text>
        <dbReference type="Rhea" id="RHEA:46608"/>
        <dbReference type="Rhea" id="RHEA-COMP:11060"/>
        <dbReference type="Rhea" id="RHEA-COMP:11605"/>
        <dbReference type="ChEBI" id="CHEBI:15378"/>
        <dbReference type="ChEBI" id="CHEBI:30013"/>
        <dbReference type="ChEBI" id="CHEBI:30616"/>
        <dbReference type="ChEBI" id="CHEBI:61977"/>
        <dbReference type="ChEBI" id="CHEBI:456216"/>
        <dbReference type="EC" id="2.7.11.1"/>
    </reaction>
</comment>
<dbReference type="InterPro" id="IPR011009">
    <property type="entry name" value="Kinase-like_dom_sf"/>
</dbReference>
<evidence type="ECO:0000256" key="5">
    <source>
        <dbReference type="ARBA" id="ARBA00022777"/>
    </source>
</evidence>
<dbReference type="Gene3D" id="3.30.200.20">
    <property type="entry name" value="Phosphorylase Kinase, domain 1"/>
    <property type="match status" value="1"/>
</dbReference>
<dbReference type="Proteomes" id="UP000823775">
    <property type="component" value="Unassembled WGS sequence"/>
</dbReference>
<dbReference type="EC" id="2.7.11.1" evidence="1"/>
<feature type="domain" description="Protein kinase" evidence="9">
    <location>
        <begin position="1"/>
        <end position="146"/>
    </location>
</feature>
<evidence type="ECO:0000256" key="2">
    <source>
        <dbReference type="ARBA" id="ARBA00022527"/>
    </source>
</evidence>
<dbReference type="InterPro" id="IPR000719">
    <property type="entry name" value="Prot_kinase_dom"/>
</dbReference>
<keyword evidence="5" id="KW-0418">Kinase</keyword>
<gene>
    <name evidence="11" type="ORF">HAX54_007974</name>
</gene>
<evidence type="ECO:0000256" key="6">
    <source>
        <dbReference type="ARBA" id="ARBA00022840"/>
    </source>
</evidence>
<dbReference type="Pfam" id="PF00069">
    <property type="entry name" value="Pkinase"/>
    <property type="match status" value="1"/>
</dbReference>
<dbReference type="EMBL" id="JACEIK010001410">
    <property type="protein sequence ID" value="MCD7469137.1"/>
    <property type="molecule type" value="Genomic_DNA"/>
</dbReference>
<evidence type="ECO:0000313" key="12">
    <source>
        <dbReference type="Proteomes" id="UP000823775"/>
    </source>
</evidence>
<evidence type="ECO:0000256" key="3">
    <source>
        <dbReference type="ARBA" id="ARBA00022679"/>
    </source>
</evidence>
<organism evidence="11 12">
    <name type="scientific">Datura stramonium</name>
    <name type="common">Jimsonweed</name>
    <name type="synonym">Common thornapple</name>
    <dbReference type="NCBI Taxonomy" id="4076"/>
    <lineage>
        <taxon>Eukaryota</taxon>
        <taxon>Viridiplantae</taxon>
        <taxon>Streptophyta</taxon>
        <taxon>Embryophyta</taxon>
        <taxon>Tracheophyta</taxon>
        <taxon>Spermatophyta</taxon>
        <taxon>Magnoliopsida</taxon>
        <taxon>eudicotyledons</taxon>
        <taxon>Gunneridae</taxon>
        <taxon>Pentapetalae</taxon>
        <taxon>asterids</taxon>
        <taxon>lamiids</taxon>
        <taxon>Solanales</taxon>
        <taxon>Solanaceae</taxon>
        <taxon>Solanoideae</taxon>
        <taxon>Datureae</taxon>
        <taxon>Datura</taxon>
    </lineage>
</organism>
<keyword evidence="6" id="KW-0067">ATP-binding</keyword>
<evidence type="ECO:0000256" key="7">
    <source>
        <dbReference type="ARBA" id="ARBA00047899"/>
    </source>
</evidence>
<comment type="caution">
    <text evidence="11">The sequence shown here is derived from an EMBL/GenBank/DDBJ whole genome shotgun (WGS) entry which is preliminary data.</text>
</comment>
<dbReference type="PROSITE" id="PS50011">
    <property type="entry name" value="PROTEIN_KINASE_DOM"/>
    <property type="match status" value="1"/>
</dbReference>